<dbReference type="EMBL" id="CP011390">
    <property type="protein sequence ID" value="ANE50003.1"/>
    <property type="molecule type" value="Genomic_DNA"/>
</dbReference>
<evidence type="ECO:0000256" key="1">
    <source>
        <dbReference type="SAM" id="MobiDB-lite"/>
    </source>
</evidence>
<keyword evidence="3" id="KW-1185">Reference proteome</keyword>
<reference evidence="2 3" key="2">
    <citation type="journal article" date="2016" name="Int. J. Syst. Evol. Microbiol.">
        <title>Flavisolibacter tropicus sp. nov., isolated from tropical soil.</title>
        <authorList>
            <person name="Lee J.J."/>
            <person name="Kang M.S."/>
            <person name="Kim G.S."/>
            <person name="Lee C.S."/>
            <person name="Lim S."/>
            <person name="Lee J."/>
            <person name="Roh S.H."/>
            <person name="Kang H."/>
            <person name="Ha J.M."/>
            <person name="Bae S."/>
            <person name="Jung H.Y."/>
            <person name="Kim M.K."/>
        </authorList>
    </citation>
    <scope>NUCLEOTIDE SEQUENCE [LARGE SCALE GENOMIC DNA]</scope>
    <source>
        <strain evidence="2 3">LCS9</strain>
    </source>
</reference>
<feature type="region of interest" description="Disordered" evidence="1">
    <location>
        <begin position="127"/>
        <end position="155"/>
    </location>
</feature>
<dbReference type="Proteomes" id="UP000077177">
    <property type="component" value="Chromosome"/>
</dbReference>
<evidence type="ECO:0000313" key="3">
    <source>
        <dbReference type="Proteomes" id="UP000077177"/>
    </source>
</evidence>
<dbReference type="AlphaFoldDB" id="A0A172TT91"/>
<dbReference type="OrthoDB" id="672632at2"/>
<organism evidence="2 3">
    <name type="scientific">Flavisolibacter tropicus</name>
    <dbReference type="NCBI Taxonomy" id="1492898"/>
    <lineage>
        <taxon>Bacteria</taxon>
        <taxon>Pseudomonadati</taxon>
        <taxon>Bacteroidota</taxon>
        <taxon>Chitinophagia</taxon>
        <taxon>Chitinophagales</taxon>
        <taxon>Chitinophagaceae</taxon>
        <taxon>Flavisolibacter</taxon>
    </lineage>
</organism>
<evidence type="ECO:0000313" key="2">
    <source>
        <dbReference type="EMBL" id="ANE50003.1"/>
    </source>
</evidence>
<dbReference type="RefSeq" id="WP_066402188.1">
    <property type="nucleotide sequence ID" value="NZ_CP011390.1"/>
</dbReference>
<protein>
    <submittedName>
        <fullName evidence="2">Uncharacterized protein</fullName>
    </submittedName>
</protein>
<name>A0A172TT91_9BACT</name>
<sequence>MAKQVGPVFITGTIDGIIFYKLNGQYYLRSKGDYKSAKRMRKDPSLQRTMANADRFGVASKMVKRVYYRQLPGTVRKPGLFARLTGMVNKWLYQGKTKEEAQELLLAHCQKLAAKQTTIEATPSVRTTAPVLPPHPTPALTTTEKKKEITKPTPRVKQARYLSNWKVKRNGRLYIPKQCQKNCVPMIMPRSFVIPTKTQNRRE</sequence>
<proteinExistence type="predicted"/>
<accession>A0A172TT91</accession>
<reference evidence="3" key="1">
    <citation type="submission" date="2015-01" db="EMBL/GenBank/DDBJ databases">
        <title>Flavisolibacter sp./LCS9/ whole genome sequencing.</title>
        <authorList>
            <person name="Kim M.K."/>
            <person name="Srinivasan S."/>
            <person name="Lee J.-J."/>
        </authorList>
    </citation>
    <scope>NUCLEOTIDE SEQUENCE [LARGE SCALE GENOMIC DNA]</scope>
    <source>
        <strain evidence="3">LCS9</strain>
    </source>
</reference>
<gene>
    <name evidence="2" type="ORF">SY85_05325</name>
</gene>
<dbReference type="KEGG" id="fla:SY85_05325"/>